<dbReference type="GO" id="GO:0016787">
    <property type="term" value="F:hydrolase activity"/>
    <property type="evidence" value="ECO:0007669"/>
    <property type="project" value="UniProtKB-KW"/>
</dbReference>
<organism evidence="4 5">
    <name type="scientific">Brevibacillus invocatus</name>
    <dbReference type="NCBI Taxonomy" id="173959"/>
    <lineage>
        <taxon>Bacteria</taxon>
        <taxon>Bacillati</taxon>
        <taxon>Bacillota</taxon>
        <taxon>Bacilli</taxon>
        <taxon>Bacillales</taxon>
        <taxon>Paenibacillaceae</taxon>
        <taxon>Brevibacillus</taxon>
    </lineage>
</organism>
<dbReference type="InterPro" id="IPR036380">
    <property type="entry name" value="Isochorismatase-like_sf"/>
</dbReference>
<dbReference type="Proteomes" id="UP000282028">
    <property type="component" value="Unassembled WGS sequence"/>
</dbReference>
<comment type="caution">
    <text evidence="4">The sequence shown here is derived from an EMBL/GenBank/DDBJ whole genome shotgun (WGS) entry which is preliminary data.</text>
</comment>
<reference evidence="4 5" key="1">
    <citation type="submission" date="2018-10" db="EMBL/GenBank/DDBJ databases">
        <title>Phylogenomics of Brevibacillus.</title>
        <authorList>
            <person name="Dunlap C."/>
        </authorList>
    </citation>
    <scope>NUCLEOTIDE SEQUENCE [LARGE SCALE GENOMIC DNA]</scope>
    <source>
        <strain evidence="4 5">JCM 12215</strain>
    </source>
</reference>
<keyword evidence="5" id="KW-1185">Reference proteome</keyword>
<dbReference type="RefSeq" id="WP_122909989.1">
    <property type="nucleotide sequence ID" value="NZ_CBCSBE010000009.1"/>
</dbReference>
<evidence type="ECO:0000313" key="5">
    <source>
        <dbReference type="Proteomes" id="UP000282028"/>
    </source>
</evidence>
<gene>
    <name evidence="4" type="ORF">EDM52_16050</name>
</gene>
<evidence type="ECO:0000259" key="3">
    <source>
        <dbReference type="Pfam" id="PF00857"/>
    </source>
</evidence>
<dbReference type="InterPro" id="IPR000868">
    <property type="entry name" value="Isochorismatase-like_dom"/>
</dbReference>
<dbReference type="SUPFAM" id="SSF52499">
    <property type="entry name" value="Isochorismatase-like hydrolases"/>
    <property type="match status" value="1"/>
</dbReference>
<feature type="domain" description="Isochorismatase-like" evidence="3">
    <location>
        <begin position="5"/>
        <end position="141"/>
    </location>
</feature>
<dbReference type="InterPro" id="IPR050272">
    <property type="entry name" value="Isochorismatase-like_hydrls"/>
</dbReference>
<dbReference type="AlphaFoldDB" id="A0A3M8C6R9"/>
<keyword evidence="2 4" id="KW-0378">Hydrolase</keyword>
<sequence>MIRKTALLVIDAQTGIIEDPSNGPVHNPAGLIQTIQHVLTEARQRSIPVLYVQDLDVAEAGEEAFAIHPAIAPLPDEPVVLKRATDSFHGTTLHEQLQANGINHLVIVGCKTEYCIDSACRKATTLGYDVTLVRDGHSTSDSAVLSGEQIIAHHNTCLHGLGNLEPFILVRHSQENVFEPTHDSYR</sequence>
<evidence type="ECO:0000313" key="4">
    <source>
        <dbReference type="EMBL" id="RNB71193.1"/>
    </source>
</evidence>
<evidence type="ECO:0000256" key="1">
    <source>
        <dbReference type="ARBA" id="ARBA00006336"/>
    </source>
</evidence>
<comment type="similarity">
    <text evidence="1">Belongs to the isochorismatase family.</text>
</comment>
<proteinExistence type="inferred from homology"/>
<dbReference type="PANTHER" id="PTHR43540:SF14">
    <property type="entry name" value="ISOCHORISMATASE"/>
    <property type="match status" value="1"/>
</dbReference>
<dbReference type="CDD" id="cd01014">
    <property type="entry name" value="nicotinamidase_related"/>
    <property type="match status" value="1"/>
</dbReference>
<dbReference type="EMBL" id="RHHR01000029">
    <property type="protein sequence ID" value="RNB71193.1"/>
    <property type="molecule type" value="Genomic_DNA"/>
</dbReference>
<dbReference type="Pfam" id="PF00857">
    <property type="entry name" value="Isochorismatase"/>
    <property type="match status" value="1"/>
</dbReference>
<dbReference type="OrthoDB" id="9785724at2"/>
<accession>A0A3M8C6R9</accession>
<protein>
    <submittedName>
        <fullName evidence="4">Cysteine hydrolase</fullName>
    </submittedName>
</protein>
<dbReference type="Gene3D" id="3.40.50.850">
    <property type="entry name" value="Isochorismatase-like"/>
    <property type="match status" value="1"/>
</dbReference>
<evidence type="ECO:0000256" key="2">
    <source>
        <dbReference type="ARBA" id="ARBA00022801"/>
    </source>
</evidence>
<name>A0A3M8C6R9_9BACL</name>
<dbReference type="PANTHER" id="PTHR43540">
    <property type="entry name" value="PEROXYUREIDOACRYLATE/UREIDOACRYLATE AMIDOHYDROLASE-RELATED"/>
    <property type="match status" value="1"/>
</dbReference>